<dbReference type="SMART" id="SM00836">
    <property type="entry name" value="DALR_1"/>
    <property type="match status" value="1"/>
</dbReference>
<dbReference type="KEGG" id="afri:E3E15_04360"/>
<dbReference type="GO" id="GO:0004820">
    <property type="term" value="F:glycine-tRNA ligase activity"/>
    <property type="evidence" value="ECO:0007669"/>
    <property type="project" value="UniProtKB-UniRule"/>
</dbReference>
<evidence type="ECO:0000256" key="1">
    <source>
        <dbReference type="ARBA" id="ARBA00004496"/>
    </source>
</evidence>
<evidence type="ECO:0000259" key="12">
    <source>
        <dbReference type="SMART" id="SM00836"/>
    </source>
</evidence>
<dbReference type="InterPro" id="IPR015944">
    <property type="entry name" value="Gly-tRNA-synth_bsu"/>
</dbReference>
<organism evidence="13 14">
    <name type="scientific">Allofrancisella frigidaquae</name>
    <dbReference type="NCBI Taxonomy" id="1085644"/>
    <lineage>
        <taxon>Bacteria</taxon>
        <taxon>Pseudomonadati</taxon>
        <taxon>Pseudomonadota</taxon>
        <taxon>Gammaproteobacteria</taxon>
        <taxon>Thiotrichales</taxon>
        <taxon>Francisellaceae</taxon>
        <taxon>Allofrancisella</taxon>
    </lineage>
</organism>
<name>A0A6M3HTR2_9GAMM</name>
<dbReference type="PANTHER" id="PTHR30075:SF2">
    <property type="entry name" value="GLYCINE--TRNA LIGASE, CHLOROPLASTIC_MITOCHONDRIAL 2"/>
    <property type="match status" value="1"/>
</dbReference>
<keyword evidence="14" id="KW-1185">Reference proteome</keyword>
<dbReference type="Proteomes" id="UP000503320">
    <property type="component" value="Chromosome"/>
</dbReference>
<evidence type="ECO:0000256" key="11">
    <source>
        <dbReference type="HAMAP-Rule" id="MF_00255"/>
    </source>
</evidence>
<evidence type="ECO:0000256" key="10">
    <source>
        <dbReference type="ARBA" id="ARBA00047937"/>
    </source>
</evidence>
<comment type="subunit">
    <text evidence="3 11">Tetramer of two alpha and two beta subunits.</text>
</comment>
<evidence type="ECO:0000256" key="5">
    <source>
        <dbReference type="ARBA" id="ARBA00022598"/>
    </source>
</evidence>
<dbReference type="Pfam" id="PF02092">
    <property type="entry name" value="tRNA_synt_2f"/>
    <property type="match status" value="1"/>
</dbReference>
<dbReference type="HAMAP" id="MF_00255">
    <property type="entry name" value="Gly_tRNA_synth_beta"/>
    <property type="match status" value="1"/>
</dbReference>
<dbReference type="GO" id="GO:0004814">
    <property type="term" value="F:arginine-tRNA ligase activity"/>
    <property type="evidence" value="ECO:0007669"/>
    <property type="project" value="InterPro"/>
</dbReference>
<evidence type="ECO:0000256" key="8">
    <source>
        <dbReference type="ARBA" id="ARBA00022917"/>
    </source>
</evidence>
<evidence type="ECO:0000256" key="7">
    <source>
        <dbReference type="ARBA" id="ARBA00022840"/>
    </source>
</evidence>
<keyword evidence="9 11" id="KW-0030">Aminoacyl-tRNA synthetase</keyword>
<comment type="catalytic activity">
    <reaction evidence="10 11">
        <text>tRNA(Gly) + glycine + ATP = glycyl-tRNA(Gly) + AMP + diphosphate</text>
        <dbReference type="Rhea" id="RHEA:16013"/>
        <dbReference type="Rhea" id="RHEA-COMP:9664"/>
        <dbReference type="Rhea" id="RHEA-COMP:9683"/>
        <dbReference type="ChEBI" id="CHEBI:30616"/>
        <dbReference type="ChEBI" id="CHEBI:33019"/>
        <dbReference type="ChEBI" id="CHEBI:57305"/>
        <dbReference type="ChEBI" id="CHEBI:78442"/>
        <dbReference type="ChEBI" id="CHEBI:78522"/>
        <dbReference type="ChEBI" id="CHEBI:456215"/>
        <dbReference type="EC" id="6.1.1.14"/>
    </reaction>
</comment>
<dbReference type="RefSeq" id="WP_172106733.1">
    <property type="nucleotide sequence ID" value="NZ_CP038017.1"/>
</dbReference>
<gene>
    <name evidence="11" type="primary">glyS</name>
    <name evidence="13" type="ORF">E3E15_04360</name>
</gene>
<dbReference type="InterPro" id="IPR008909">
    <property type="entry name" value="DALR_anticod-bd"/>
</dbReference>
<comment type="subcellular location">
    <subcellularLocation>
        <location evidence="1 11">Cytoplasm</location>
    </subcellularLocation>
</comment>
<dbReference type="EC" id="6.1.1.14" evidence="11"/>
<dbReference type="InterPro" id="IPR006194">
    <property type="entry name" value="Gly-tRNA-synth_heterodimer"/>
</dbReference>
<keyword evidence="8 11" id="KW-0648">Protein biosynthesis</keyword>
<dbReference type="GO" id="GO:0006426">
    <property type="term" value="P:glycyl-tRNA aminoacylation"/>
    <property type="evidence" value="ECO:0007669"/>
    <property type="project" value="UniProtKB-UniRule"/>
</dbReference>
<keyword evidence="6 11" id="KW-0547">Nucleotide-binding</keyword>
<evidence type="ECO:0000256" key="3">
    <source>
        <dbReference type="ARBA" id="ARBA00011209"/>
    </source>
</evidence>
<accession>A0A6M3HTR2</accession>
<keyword evidence="4 11" id="KW-0963">Cytoplasm</keyword>
<reference evidence="13 14" key="1">
    <citation type="submission" date="2019-03" db="EMBL/GenBank/DDBJ databases">
        <title>Complete Genome Sequence of Allofrancisella frigidaquae Strain SYSU 10HL1970 Isolated from Water-Cooling Systems in China.</title>
        <authorList>
            <person name="Ohrman C."/>
            <person name="Uneklint I."/>
            <person name="Sjodin A."/>
        </authorList>
    </citation>
    <scope>NUCLEOTIDE SEQUENCE [LARGE SCALE GENOMIC DNA]</scope>
    <source>
        <strain evidence="13 14">SYSU 10HL1970</strain>
    </source>
</reference>
<protein>
    <recommendedName>
        <fullName evidence="11">Glycine--tRNA ligase beta subunit</fullName>
        <ecNumber evidence="11">6.1.1.14</ecNumber>
    </recommendedName>
    <alternativeName>
        <fullName evidence="11">Glycyl-tRNA synthetase beta subunit</fullName>
        <shortName evidence="11">GlyRS</shortName>
    </alternativeName>
</protein>
<evidence type="ECO:0000256" key="6">
    <source>
        <dbReference type="ARBA" id="ARBA00022741"/>
    </source>
</evidence>
<evidence type="ECO:0000256" key="9">
    <source>
        <dbReference type="ARBA" id="ARBA00023146"/>
    </source>
</evidence>
<dbReference type="PRINTS" id="PR01045">
    <property type="entry name" value="TRNASYNTHGB"/>
</dbReference>
<dbReference type="EMBL" id="CP038017">
    <property type="protein sequence ID" value="QIV94633.1"/>
    <property type="molecule type" value="Genomic_DNA"/>
</dbReference>
<keyword evidence="7 11" id="KW-0067">ATP-binding</keyword>
<comment type="similarity">
    <text evidence="2 11">Belongs to the class-II aminoacyl-tRNA synthetase family.</text>
</comment>
<dbReference type="AlphaFoldDB" id="A0A6M3HTR2"/>
<dbReference type="GO" id="GO:0006420">
    <property type="term" value="P:arginyl-tRNA aminoacylation"/>
    <property type="evidence" value="ECO:0007669"/>
    <property type="project" value="InterPro"/>
</dbReference>
<dbReference type="GO" id="GO:0005829">
    <property type="term" value="C:cytosol"/>
    <property type="evidence" value="ECO:0007669"/>
    <property type="project" value="TreeGrafter"/>
</dbReference>
<dbReference type="PROSITE" id="PS50861">
    <property type="entry name" value="AA_TRNA_LIGASE_II_GLYAB"/>
    <property type="match status" value="1"/>
</dbReference>
<feature type="domain" description="DALR anticodon binding" evidence="12">
    <location>
        <begin position="590"/>
        <end position="696"/>
    </location>
</feature>
<dbReference type="GO" id="GO:0005524">
    <property type="term" value="F:ATP binding"/>
    <property type="evidence" value="ECO:0007669"/>
    <property type="project" value="UniProtKB-UniRule"/>
</dbReference>
<evidence type="ECO:0000256" key="4">
    <source>
        <dbReference type="ARBA" id="ARBA00022490"/>
    </source>
</evidence>
<dbReference type="SUPFAM" id="SSF109604">
    <property type="entry name" value="HD-domain/PDEase-like"/>
    <property type="match status" value="1"/>
</dbReference>
<evidence type="ECO:0000256" key="2">
    <source>
        <dbReference type="ARBA" id="ARBA00008226"/>
    </source>
</evidence>
<proteinExistence type="inferred from homology"/>
<evidence type="ECO:0000313" key="13">
    <source>
        <dbReference type="EMBL" id="QIV94633.1"/>
    </source>
</evidence>
<evidence type="ECO:0000313" key="14">
    <source>
        <dbReference type="Proteomes" id="UP000503320"/>
    </source>
</evidence>
<dbReference type="Gene3D" id="1.10.730.10">
    <property type="entry name" value="Isoleucyl-tRNA Synthetase, Domain 1"/>
    <property type="match status" value="1"/>
</dbReference>
<sequence length="697" mass="78195">MNNNNVTKDFLFELGTQELPPKALKSLAQSLLISVEDQLKEAEIEFAQTKWFASPRRLAFIINDLAESQKDLTVEKQGPLVSIAYKNNQPTPVGLGFAKSCGVEFDQLQKIDTPKGEKLFYKSIQKGQKTVVLLQEIITKALKQLPIPKMMRWGASEVEFVRPVHWVLALYGDNIVDIEILGHKAANITYGHRFHNPAAITITSIASYVDALEDAMVIVEWDQRRQKIIEQAQNLAKQHGYKVVLDSDLVDEVCAIVEYPNAMLCGFNKDFLRVPQEALISSMQEHQKCFALLDNQNKLIANFITISNIKSTKPELVTTGNQKVMNARLADAAFFYDTDLKRPLDSLLPKLENVTFHNKLGNMYQKAQRIAKTSKELAKLNDIDIQAAYRAGLLAKADLISDMVFEFTDLQGIIGKYYAKAHGEPDIIANAIEQQYWPKYSGAELPTIAVASCVALAEKLDTLVGIFGIGQKPTGNKDPFALRRSAIGILRILRDTNLDISLDKVIDIALTSYKEVNNLYLNSNTKEEVKSFCLDRLKNLYKEEGVSVDIFESISSTGYQSIKDFDRRVKAVIEFGGSKKSQSLIASNKRVANILSKNSQDATSSYDVELAKTVDNDYELNLANQIDKVASKIKELVSKREYSQALELLATLDETISKFFDNVMVMDENLQIRVNRVALLSKLRLLFTSVADISRLQ</sequence>
<keyword evidence="5 11" id="KW-0436">Ligase</keyword>
<dbReference type="NCBIfam" id="TIGR00211">
    <property type="entry name" value="glyS"/>
    <property type="match status" value="1"/>
</dbReference>
<dbReference type="Pfam" id="PF05746">
    <property type="entry name" value="DALR_1"/>
    <property type="match status" value="1"/>
</dbReference>
<dbReference type="PANTHER" id="PTHR30075">
    <property type="entry name" value="GLYCYL-TRNA SYNTHETASE"/>
    <property type="match status" value="1"/>
</dbReference>